<organism evidence="2 3">
    <name type="scientific">Furculomyces boomerangus</name>
    <dbReference type="NCBI Taxonomy" id="61424"/>
    <lineage>
        <taxon>Eukaryota</taxon>
        <taxon>Fungi</taxon>
        <taxon>Fungi incertae sedis</taxon>
        <taxon>Zoopagomycota</taxon>
        <taxon>Kickxellomycotina</taxon>
        <taxon>Harpellomycetes</taxon>
        <taxon>Harpellales</taxon>
        <taxon>Harpellaceae</taxon>
        <taxon>Furculomyces</taxon>
    </lineage>
</organism>
<proteinExistence type="predicted"/>
<feature type="signal peptide" evidence="1">
    <location>
        <begin position="1"/>
        <end position="22"/>
    </location>
</feature>
<dbReference type="AlphaFoldDB" id="A0A2T9Z268"/>
<feature type="chain" id="PRO_5015496084" evidence="1">
    <location>
        <begin position="23"/>
        <end position="140"/>
    </location>
</feature>
<name>A0A2T9Z268_9FUNG</name>
<comment type="caution">
    <text evidence="2">The sequence shown here is derived from an EMBL/GenBank/DDBJ whole genome shotgun (WGS) entry which is preliminary data.</text>
</comment>
<keyword evidence="3" id="KW-1185">Reference proteome</keyword>
<accession>A0A2T9Z268</accession>
<sequence length="140" mass="16439">MKICGTKFMLLFLSVFLRRSYAEEKMIEGMLFQYKAFSKSSYLVLKLDGNTIHSDWVSTELFERECRMATDPDCLVVGKSKNLSIYFNKDIFYFIIDDFETIDYKWDKKHIVGCDSSTGVYNCELFVAKFSNTYISRIIE</sequence>
<gene>
    <name evidence="2" type="ORF">BB559_001375</name>
</gene>
<dbReference type="Proteomes" id="UP000245699">
    <property type="component" value="Unassembled WGS sequence"/>
</dbReference>
<evidence type="ECO:0000313" key="2">
    <source>
        <dbReference type="EMBL" id="PVU98682.1"/>
    </source>
</evidence>
<reference evidence="2 3" key="1">
    <citation type="journal article" date="2018" name="MBio">
        <title>Comparative Genomics Reveals the Core Gene Toolbox for the Fungus-Insect Symbiosis.</title>
        <authorList>
            <person name="Wang Y."/>
            <person name="Stata M."/>
            <person name="Wang W."/>
            <person name="Stajich J.E."/>
            <person name="White M.M."/>
            <person name="Moncalvo J.M."/>
        </authorList>
    </citation>
    <scope>NUCLEOTIDE SEQUENCE [LARGE SCALE GENOMIC DNA]</scope>
    <source>
        <strain evidence="2 3">AUS-77-4</strain>
    </source>
</reference>
<dbReference type="EMBL" id="MBFT01000071">
    <property type="protein sequence ID" value="PVU98682.1"/>
    <property type="molecule type" value="Genomic_DNA"/>
</dbReference>
<protein>
    <submittedName>
        <fullName evidence="2">Uncharacterized protein</fullName>
    </submittedName>
</protein>
<evidence type="ECO:0000313" key="3">
    <source>
        <dbReference type="Proteomes" id="UP000245699"/>
    </source>
</evidence>
<evidence type="ECO:0000256" key="1">
    <source>
        <dbReference type="SAM" id="SignalP"/>
    </source>
</evidence>
<keyword evidence="1" id="KW-0732">Signal</keyword>